<sequence>MRFTVSPLVVTAIIFKVALAGPISKRWSGLSCGKVFDNTNGLGYSNSHGNPNALLGKKFSEKGQWQVTQLEDGAETLNVDIRHCHSSYLKTTSDTSRTFVKIFLAEDNNKCLQRHDSLPSSNPNATTHITIEDCSNVDDATQIRQFWSFFTENGTNNQTISPIVKTNGEFVVLDLILSKTSPPALLASRTNPDPDAGLSAITY</sequence>
<evidence type="ECO:0000313" key="2">
    <source>
        <dbReference type="EMBL" id="PWN36137.1"/>
    </source>
</evidence>
<name>A0A316VET5_9BASI</name>
<evidence type="ECO:0000256" key="1">
    <source>
        <dbReference type="SAM" id="SignalP"/>
    </source>
</evidence>
<dbReference type="AlphaFoldDB" id="A0A316VET5"/>
<dbReference type="RefSeq" id="XP_025356439.1">
    <property type="nucleotide sequence ID" value="XM_025500926.1"/>
</dbReference>
<protein>
    <submittedName>
        <fullName evidence="2">Uncharacterized protein</fullName>
    </submittedName>
</protein>
<evidence type="ECO:0000313" key="3">
    <source>
        <dbReference type="Proteomes" id="UP000245771"/>
    </source>
</evidence>
<dbReference type="EMBL" id="KZ819603">
    <property type="protein sequence ID" value="PWN36137.1"/>
    <property type="molecule type" value="Genomic_DNA"/>
</dbReference>
<keyword evidence="1" id="KW-0732">Signal</keyword>
<feature type="signal peptide" evidence="1">
    <location>
        <begin position="1"/>
        <end position="20"/>
    </location>
</feature>
<dbReference type="OrthoDB" id="3371585at2759"/>
<proteinExistence type="predicted"/>
<dbReference type="PROSITE" id="PS50231">
    <property type="entry name" value="RICIN_B_LECTIN"/>
    <property type="match status" value="1"/>
</dbReference>
<feature type="chain" id="PRO_5016449670" evidence="1">
    <location>
        <begin position="21"/>
        <end position="203"/>
    </location>
</feature>
<organism evidence="2 3">
    <name type="scientific">Meira miltonrushii</name>
    <dbReference type="NCBI Taxonomy" id="1280837"/>
    <lineage>
        <taxon>Eukaryota</taxon>
        <taxon>Fungi</taxon>
        <taxon>Dikarya</taxon>
        <taxon>Basidiomycota</taxon>
        <taxon>Ustilaginomycotina</taxon>
        <taxon>Exobasidiomycetes</taxon>
        <taxon>Exobasidiales</taxon>
        <taxon>Brachybasidiaceae</taxon>
        <taxon>Meira</taxon>
    </lineage>
</organism>
<dbReference type="InParanoid" id="A0A316VET5"/>
<keyword evidence="3" id="KW-1185">Reference proteome</keyword>
<gene>
    <name evidence="2" type="ORF">FA14DRAFT_179499</name>
</gene>
<dbReference type="GeneID" id="37022707"/>
<dbReference type="Proteomes" id="UP000245771">
    <property type="component" value="Unassembled WGS sequence"/>
</dbReference>
<reference evidence="2 3" key="1">
    <citation type="journal article" date="2018" name="Mol. Biol. Evol.">
        <title>Broad Genomic Sampling Reveals a Smut Pathogenic Ancestry of the Fungal Clade Ustilaginomycotina.</title>
        <authorList>
            <person name="Kijpornyongpan T."/>
            <person name="Mondo S.J."/>
            <person name="Barry K."/>
            <person name="Sandor L."/>
            <person name="Lee J."/>
            <person name="Lipzen A."/>
            <person name="Pangilinan J."/>
            <person name="LaButti K."/>
            <person name="Hainaut M."/>
            <person name="Henrissat B."/>
            <person name="Grigoriev I.V."/>
            <person name="Spatafora J.W."/>
            <person name="Aime M.C."/>
        </authorList>
    </citation>
    <scope>NUCLEOTIDE SEQUENCE [LARGE SCALE GENOMIC DNA]</scope>
    <source>
        <strain evidence="2 3">MCA 3882</strain>
    </source>
</reference>
<accession>A0A316VET5</accession>